<evidence type="ECO:0000313" key="4">
    <source>
        <dbReference type="Proteomes" id="UP000593663"/>
    </source>
</evidence>
<gene>
    <name evidence="3" type="ORF">H5V43_06730</name>
</gene>
<dbReference type="CDD" id="cd03392">
    <property type="entry name" value="PAP2_like_2"/>
    <property type="match status" value="1"/>
</dbReference>
<feature type="transmembrane region" description="Helical" evidence="1">
    <location>
        <begin position="134"/>
        <end position="155"/>
    </location>
</feature>
<keyword evidence="1" id="KW-0812">Transmembrane</keyword>
<dbReference type="InterPro" id="IPR000326">
    <property type="entry name" value="PAP2/HPO"/>
</dbReference>
<feature type="transmembrane region" description="Helical" evidence="1">
    <location>
        <begin position="162"/>
        <end position="181"/>
    </location>
</feature>
<evidence type="ECO:0000259" key="2">
    <source>
        <dbReference type="SMART" id="SM00014"/>
    </source>
</evidence>
<dbReference type="AlphaFoldDB" id="A0A7M2GJB5"/>
<dbReference type="Gene3D" id="1.20.144.10">
    <property type="entry name" value="Phosphatidic acid phosphatase type 2/haloperoxidase"/>
    <property type="match status" value="2"/>
</dbReference>
<dbReference type="PANTHER" id="PTHR14969">
    <property type="entry name" value="SPHINGOSINE-1-PHOSPHATE PHOSPHOHYDROLASE"/>
    <property type="match status" value="1"/>
</dbReference>
<dbReference type="KEGG" id="sbar:H5V43_06730"/>
<reference evidence="4" key="1">
    <citation type="submission" date="2020-08" db="EMBL/GenBank/DDBJ databases">
        <title>Complete genome sequence of Sphingobium barthaii strain KK22, a high-molecular-weight polycyclic aromatic hydrocarbon-degrading soil bacterium.</title>
        <authorList>
            <person name="Mori J.F."/>
            <person name="Kanaly R.A."/>
        </authorList>
    </citation>
    <scope>NUCLEOTIDE SEQUENCE [LARGE SCALE GENOMIC DNA]</scope>
    <source>
        <strain evidence="4">KK22</strain>
    </source>
</reference>
<dbReference type="PANTHER" id="PTHR14969:SF13">
    <property type="entry name" value="AT30094P"/>
    <property type="match status" value="1"/>
</dbReference>
<feature type="transmembrane region" description="Helical" evidence="1">
    <location>
        <begin position="97"/>
        <end position="114"/>
    </location>
</feature>
<accession>A0A7M2GJB5</accession>
<evidence type="ECO:0000256" key="1">
    <source>
        <dbReference type="SAM" id="Phobius"/>
    </source>
</evidence>
<name>A0A7M2GJB5_SPHSA</name>
<dbReference type="EMBL" id="CP060035">
    <property type="protein sequence ID" value="QOT72801.1"/>
    <property type="molecule type" value="Genomic_DNA"/>
</dbReference>
<dbReference type="Proteomes" id="UP000593663">
    <property type="component" value="Chromosome 1"/>
</dbReference>
<dbReference type="RefSeq" id="WP_025549174.1">
    <property type="nucleotide sequence ID" value="NZ_JBIITD010000033.1"/>
</dbReference>
<proteinExistence type="predicted"/>
<protein>
    <submittedName>
        <fullName evidence="3">Phosphatase PAP2 family protein</fullName>
    </submittedName>
</protein>
<organism evidence="3 4">
    <name type="scientific">Sphingobium fuliginis (strain ATCC 27551)</name>
    <dbReference type="NCBI Taxonomy" id="336203"/>
    <lineage>
        <taxon>Bacteria</taxon>
        <taxon>Pseudomonadati</taxon>
        <taxon>Pseudomonadota</taxon>
        <taxon>Alphaproteobacteria</taxon>
        <taxon>Sphingomonadales</taxon>
        <taxon>Sphingomonadaceae</taxon>
        <taxon>Sphingobium</taxon>
    </lineage>
</organism>
<dbReference type="InterPro" id="IPR036938">
    <property type="entry name" value="PAP2/HPO_sf"/>
</dbReference>
<evidence type="ECO:0000313" key="3">
    <source>
        <dbReference type="EMBL" id="QOT72801.1"/>
    </source>
</evidence>
<keyword evidence="1" id="KW-1133">Transmembrane helix</keyword>
<dbReference type="Pfam" id="PF01569">
    <property type="entry name" value="PAP2"/>
    <property type="match status" value="1"/>
</dbReference>
<feature type="domain" description="Phosphatidic acid phosphatase type 2/haloperoxidase" evidence="2">
    <location>
        <begin position="96"/>
        <end position="202"/>
    </location>
</feature>
<dbReference type="SMART" id="SM00014">
    <property type="entry name" value="acidPPc"/>
    <property type="match status" value="1"/>
</dbReference>
<feature type="transmembrane region" description="Helical" evidence="1">
    <location>
        <begin position="12"/>
        <end position="33"/>
    </location>
</feature>
<feature type="transmembrane region" description="Helical" evidence="1">
    <location>
        <begin position="64"/>
        <end position="90"/>
    </location>
</feature>
<keyword evidence="1" id="KW-0472">Membrane</keyword>
<dbReference type="SUPFAM" id="SSF48317">
    <property type="entry name" value="Acid phosphatase/Vanadium-dependent haloperoxidase"/>
    <property type="match status" value="1"/>
</dbReference>
<sequence length="245" mass="25541">MGAHSISDRRKAVAKGAGAFVLALFCVLGIALVQRQGWLDGLNAGLMGMAGRARDSGAGTIVTWIMQLASAVGGTAGRFALLGACFVALWGMARARALWLFWAAFGGTLLNLALKQIFAAPRPDLLPHLDLVNSYSFPSGHAAGNMVFFGALAMLGGRRSAYVAMGLAIALIGISRVWLGVHWPSDVLAGWIEGLGWLALCGAWLPARRGQEETADGVMVRGHAVGGDEAMDPEAVENRGGGNGE</sequence>
<feature type="transmembrane region" description="Helical" evidence="1">
    <location>
        <begin position="187"/>
        <end position="205"/>
    </location>
</feature>